<feature type="transmembrane region" description="Helical" evidence="6">
    <location>
        <begin position="264"/>
        <end position="281"/>
    </location>
</feature>
<dbReference type="Pfam" id="PF03772">
    <property type="entry name" value="Competence"/>
    <property type="match status" value="1"/>
</dbReference>
<keyword evidence="5 6" id="KW-0472">Membrane</keyword>
<feature type="domain" description="ComEC/Rec2-related protein" evidence="8">
    <location>
        <begin position="201"/>
        <end position="476"/>
    </location>
</feature>
<dbReference type="CDD" id="cd07731">
    <property type="entry name" value="ComA-like_MBL-fold"/>
    <property type="match status" value="1"/>
</dbReference>
<feature type="domain" description="DUF4131" evidence="9">
    <location>
        <begin position="22"/>
        <end position="168"/>
    </location>
</feature>
<dbReference type="Pfam" id="PF00753">
    <property type="entry name" value="Lactamase_B"/>
    <property type="match status" value="1"/>
</dbReference>
<dbReference type="NCBIfam" id="TIGR00361">
    <property type="entry name" value="ComEC_Rec2"/>
    <property type="match status" value="1"/>
</dbReference>
<protein>
    <submittedName>
        <fullName evidence="10">DNA internalization-related competence protein ComEC/Rec2</fullName>
    </submittedName>
</protein>
<evidence type="ECO:0000256" key="5">
    <source>
        <dbReference type="ARBA" id="ARBA00023136"/>
    </source>
</evidence>
<feature type="transmembrane region" description="Helical" evidence="6">
    <location>
        <begin position="356"/>
        <end position="381"/>
    </location>
</feature>
<keyword evidence="3 6" id="KW-0812">Transmembrane</keyword>
<comment type="caution">
    <text evidence="10">The sequence shown here is derived from an EMBL/GenBank/DDBJ whole genome shotgun (WGS) entry which is preliminary data.</text>
</comment>
<feature type="transmembrane region" description="Helical" evidence="6">
    <location>
        <begin position="222"/>
        <end position="252"/>
    </location>
</feature>
<dbReference type="InterPro" id="IPR001279">
    <property type="entry name" value="Metallo-B-lactamas"/>
</dbReference>
<feature type="transmembrane region" description="Helical" evidence="6">
    <location>
        <begin position="393"/>
        <end position="417"/>
    </location>
</feature>
<dbReference type="Pfam" id="PF13567">
    <property type="entry name" value="DUF4131"/>
    <property type="match status" value="1"/>
</dbReference>
<feature type="domain" description="Metallo-beta-lactamase" evidence="7">
    <location>
        <begin position="511"/>
        <end position="582"/>
    </location>
</feature>
<dbReference type="InterPro" id="IPR004477">
    <property type="entry name" value="ComEC_N"/>
</dbReference>
<feature type="transmembrane region" description="Helical" evidence="6">
    <location>
        <begin position="287"/>
        <end position="304"/>
    </location>
</feature>
<gene>
    <name evidence="10" type="ORF">J0A65_08725</name>
</gene>
<evidence type="ECO:0000256" key="3">
    <source>
        <dbReference type="ARBA" id="ARBA00022692"/>
    </source>
</evidence>
<dbReference type="InterPro" id="IPR004797">
    <property type="entry name" value="Competence_ComEC/Rec2"/>
</dbReference>
<evidence type="ECO:0000256" key="4">
    <source>
        <dbReference type="ARBA" id="ARBA00022989"/>
    </source>
</evidence>
<dbReference type="InterPro" id="IPR052159">
    <property type="entry name" value="Competence_DNA_uptake"/>
</dbReference>
<dbReference type="InterPro" id="IPR035681">
    <property type="entry name" value="ComA-like_MBL"/>
</dbReference>
<keyword evidence="4 6" id="KW-1133">Transmembrane helix</keyword>
<reference evidence="10 11" key="1">
    <citation type="submission" date="2021-03" db="EMBL/GenBank/DDBJ databases">
        <title>novel species isolated from a fishpond in China.</title>
        <authorList>
            <person name="Lu H."/>
            <person name="Cai Z."/>
        </authorList>
    </citation>
    <scope>NUCLEOTIDE SEQUENCE [LARGE SCALE GENOMIC DNA]</scope>
    <source>
        <strain evidence="10 11">Y57</strain>
    </source>
</reference>
<proteinExistence type="predicted"/>
<keyword evidence="2" id="KW-1003">Cell membrane</keyword>
<dbReference type="PANTHER" id="PTHR30619:SF1">
    <property type="entry name" value="RECOMBINATION PROTEIN 2"/>
    <property type="match status" value="1"/>
</dbReference>
<evidence type="ECO:0000259" key="7">
    <source>
        <dbReference type="Pfam" id="PF00753"/>
    </source>
</evidence>
<dbReference type="EMBL" id="JAFKCS010000006">
    <property type="protein sequence ID" value="MBN7819949.1"/>
    <property type="molecule type" value="Genomic_DNA"/>
</dbReference>
<comment type="subcellular location">
    <subcellularLocation>
        <location evidence="1">Cell membrane</location>
        <topology evidence="1">Multi-pass membrane protein</topology>
    </subcellularLocation>
</comment>
<organism evidence="10 11">
    <name type="scientific">Bowmanella yangjiangensis</name>
    <dbReference type="NCBI Taxonomy" id="2811230"/>
    <lineage>
        <taxon>Bacteria</taxon>
        <taxon>Pseudomonadati</taxon>
        <taxon>Pseudomonadota</taxon>
        <taxon>Gammaproteobacteria</taxon>
        <taxon>Alteromonadales</taxon>
        <taxon>Alteromonadaceae</taxon>
        <taxon>Bowmanella</taxon>
    </lineage>
</organism>
<accession>A0ABS3CS59</accession>
<evidence type="ECO:0000313" key="11">
    <source>
        <dbReference type="Proteomes" id="UP000663992"/>
    </source>
</evidence>
<dbReference type="Gene3D" id="3.60.15.10">
    <property type="entry name" value="Ribonuclease Z/Hydroxyacylglutathione hydrolase-like"/>
    <property type="match status" value="1"/>
</dbReference>
<dbReference type="InterPro" id="IPR025405">
    <property type="entry name" value="DUF4131"/>
</dbReference>
<dbReference type="SUPFAM" id="SSF56281">
    <property type="entry name" value="Metallo-hydrolase/oxidoreductase"/>
    <property type="match status" value="1"/>
</dbReference>
<feature type="transmembrane region" description="Helical" evidence="6">
    <location>
        <begin position="12"/>
        <end position="36"/>
    </location>
</feature>
<dbReference type="NCBIfam" id="TIGR00360">
    <property type="entry name" value="ComEC_N-term"/>
    <property type="match status" value="1"/>
</dbReference>
<feature type="transmembrane region" description="Helical" evidence="6">
    <location>
        <begin position="43"/>
        <end position="63"/>
    </location>
</feature>
<dbReference type="PANTHER" id="PTHR30619">
    <property type="entry name" value="DNA INTERNALIZATION/COMPETENCE PROTEIN COMEC/REC2"/>
    <property type="match status" value="1"/>
</dbReference>
<evidence type="ECO:0000256" key="6">
    <source>
        <dbReference type="SAM" id="Phobius"/>
    </source>
</evidence>
<evidence type="ECO:0000256" key="1">
    <source>
        <dbReference type="ARBA" id="ARBA00004651"/>
    </source>
</evidence>
<sequence>MDGWLFSFMTASALMLLFPALPVAWSLPVLLLGAFWLAYQRHWVLSGLLTGVVWMASVGHWQLAWQLPNDKIRQVAIIEGQVETLLQAESSPRFTLRLTKFDEQSLWRSVRVRLSWRDADWHLEQDQVVRLAVRLRPPHSMLNMGGFNYQQWLFASGIRATGYVTKAPQNKLLAEGNSVRQWWLSRFAELDIEHRGWLAALSMGYRGWLEADDWSMVQRTGIAHLIAISGLHLGMVSAFIYALVALLLGPVLGRVRQRMNLHKLALVTALLATLGYAALAGFSLPTLRAWLMLALFVMLLNSNLHWRPRRILLVCLALFVLLFPLSLLTVSFWLSFSAVLILYLVFWRWPTRGRGWAIGAALSVMLRVQLALSLLMLPLVAWQFGLVSWVSPLVNLFAVPFVTLLLLPLCLVALLILGLHSEAGQWLFALADKLVDLGLSAVAWLEAQLQSAVLLPAISAWVWLSVALAAIWLFMPRGLVPRSLGWLLLLPLVSTWLPSRSDAWHIEVLDIGQGLAVVVHRHGRALLYDTGPAYYSGSSAASAHVLPALRALGIRQLDWLFISHQDNDHAGGQADILEGVAVLQLMTNLGRCQAGWQQKWQELDLQVLWPQLGEYSSQNNQSCVLKISDGQNILLLPGDIEKKVESRLVATEDLRAQILVAPHHGSATSSSTDFIHAVRPEHVVFSQARFNRWGFPRPEVVTAYQAAGVITHDTGSSGQLRFKIEAGQIQVQGLRATRYNQWFMQ</sequence>
<feature type="transmembrane region" description="Helical" evidence="6">
    <location>
        <begin position="452"/>
        <end position="473"/>
    </location>
</feature>
<keyword evidence="11" id="KW-1185">Reference proteome</keyword>
<dbReference type="RefSeq" id="WP_206593780.1">
    <property type="nucleotide sequence ID" value="NZ_JAFKCS010000006.1"/>
</dbReference>
<feature type="transmembrane region" description="Helical" evidence="6">
    <location>
        <begin position="311"/>
        <end position="344"/>
    </location>
</feature>
<evidence type="ECO:0000256" key="2">
    <source>
        <dbReference type="ARBA" id="ARBA00022475"/>
    </source>
</evidence>
<evidence type="ECO:0000313" key="10">
    <source>
        <dbReference type="EMBL" id="MBN7819949.1"/>
    </source>
</evidence>
<name>A0ABS3CS59_9ALTE</name>
<evidence type="ECO:0000259" key="8">
    <source>
        <dbReference type="Pfam" id="PF03772"/>
    </source>
</evidence>
<dbReference type="InterPro" id="IPR036866">
    <property type="entry name" value="RibonucZ/Hydroxyglut_hydro"/>
</dbReference>
<evidence type="ECO:0000259" key="9">
    <source>
        <dbReference type="Pfam" id="PF13567"/>
    </source>
</evidence>
<dbReference type="Proteomes" id="UP000663992">
    <property type="component" value="Unassembled WGS sequence"/>
</dbReference>